<dbReference type="InterPro" id="IPR056167">
    <property type="entry name" value="A-sol_ELP1"/>
</dbReference>
<dbReference type="InterPro" id="IPR056164">
    <property type="entry name" value="Beta-prop_ELP1_1st"/>
</dbReference>
<dbReference type="RefSeq" id="XP_067817580.1">
    <property type="nucleotide sequence ID" value="XM_067961901.1"/>
</dbReference>
<comment type="subcellular location">
    <subcellularLocation>
        <location evidence="1">Cytoplasm</location>
    </subcellularLocation>
</comment>
<comment type="similarity">
    <text evidence="3">Belongs to the ELP1/IKA1 family.</text>
</comment>
<proteinExistence type="inferred from homology"/>
<dbReference type="InterPro" id="IPR056165">
    <property type="entry name" value="Beta-prop_ELP1_2nd"/>
</dbReference>
<evidence type="ECO:0000256" key="4">
    <source>
        <dbReference type="ARBA" id="ARBA00022490"/>
    </source>
</evidence>
<keyword evidence="11" id="KW-1185">Reference proteome</keyword>
<dbReference type="Pfam" id="PF23925">
    <property type="entry name" value="A-sol_ELP1"/>
    <property type="match status" value="1"/>
</dbReference>
<evidence type="ECO:0000256" key="1">
    <source>
        <dbReference type="ARBA" id="ARBA00004496"/>
    </source>
</evidence>
<reference evidence="10 11" key="1">
    <citation type="journal article" date="2021" name="Genome Biol.">
        <title>AFLAP: assembly-free linkage analysis pipeline using k-mers from genome sequencing data.</title>
        <authorList>
            <person name="Fletcher K."/>
            <person name="Zhang L."/>
            <person name="Gil J."/>
            <person name="Han R."/>
            <person name="Cavanaugh K."/>
            <person name="Michelmore R."/>
        </authorList>
    </citation>
    <scope>NUCLEOTIDE SEQUENCE [LARGE SCALE GENOMIC DNA]</scope>
    <source>
        <strain evidence="10 11">SF5</strain>
    </source>
</reference>
<sequence>MHNLVLLQRRIWALEASSASFDQCVASASISGDDHVFFLRCSGCIESLHLDEEDVQCQSKDLAFKLDLRQCIELNDTVGHSWKWMNYVAELGALVCASTRGALVSVDLDTMEGEEVGCVDSGLRAVAWSDNQEVVALITGAGSLLVMGNDWKILYEVEINAFLPSGSELWVCEPYDNKWLCELCWRDDSAFVALNIATNIQGEDRMEQKLMTFTAQLEFHALGRHEDGRALSTLGKALDWSQRLALIASSEVRKGRWHVVFFEANGLRHGEFSTPASYCSPEYEVGVVRWNSSSDILAVSLHGSENGDDSSRLSKIQLWSRNNYHWFLKQELTLKSNDGLVSLAWDEEKSGRLNIVACSFRTQALTLYEYEFAWDCCCLEAERLQSSALRDGEETALSHSSVAVTAVIDGAQLLLTPLHQAIVPPPFALHETTFDAAINSVAFDAQGSVLLVLLATGDVILVNQYLVSDASASFAGLPPAIKTSAHTRHVDALMQKVPVKLLGNMTEDPFCTLSSILWIHFDAVSGRLDFAGKTGRRDHLVLCTSRGSTTITDDEIVVSVRLIELFGVRRACEVLWIHDEAGETIADKTFTKVAIQTHSGAMYTLNVFTDDEVVPIREGPKLPTFSHMTVLASLSTTSSTDGSILVIGHERSSARLYVNNQVLASACTSFKYSLPSSVLLFTTQGRESRLCIASLSSIQRVVSSPMAMIKFESRSIERGALLVAIVNCRASVIVEMPRGNLECMSPRVLVLALVIQHIQAREYVMALEICRRHRLDLNLLVDFNPQGFLEMVSQRLVHSLLVTRPATVTSDRLCLFITNLHVVDVWTTKYAATMDSFAVEHSSTTENKLKSAIGDAKVNTVCQEVMRVIQDVTRDGNDPEAALLLPYITSAVKQSPPRFDEALGPIQLLLSQAKDANSPLQKQYQSRATRAIKHLIMLTNVDTLYSEALGLYDLDLVQSVATHSQRDPKEYVPFLDHVASLSSTLWRKYTIDVHLKRYPQALDHIAALLEETKAHDEAKRSQLHQMALSLIQQGELYDQAMTRFFNTPRDTDRVFRQTILRLKGEYLHVHKQYEAAGYVFLVAEDKEKARRSFLAARKWQMAFALCGRDQESRDEIRREAYVLAQEMLSNDQPQRDHTKDLILAVSRIYIEYCNDINEAIALLVVHHEWTEALRLSYLHQRNDLIESDIEPGVLQCFDDVLDELEVKEREYCKYWKRYSTIREQKRLFKLHGIDGSRWEFDKNQGRDKTEAGSIHSGVSSALDSALSYASASSVGSHNSAASIGNFAMQSLSMATASHFYATHALGDACKNAGLNAKRGRRERRKRMKEGSAEEEAYVAQQLLELRPNEALVREVTGLLEILVVLGYVPRAQKLQTQLARFEHFVAENQGLERDYSRDMDAKNGDALESRMYSPWRLEALQD</sequence>
<organism evidence="10 11">
    <name type="scientific">Bremia lactucae</name>
    <name type="common">Lettuce downy mildew</name>
    <dbReference type="NCBI Taxonomy" id="4779"/>
    <lineage>
        <taxon>Eukaryota</taxon>
        <taxon>Sar</taxon>
        <taxon>Stramenopiles</taxon>
        <taxon>Oomycota</taxon>
        <taxon>Peronosporomycetes</taxon>
        <taxon>Peronosporales</taxon>
        <taxon>Peronosporaceae</taxon>
        <taxon>Bremia</taxon>
    </lineage>
</organism>
<dbReference type="InterPro" id="IPR006849">
    <property type="entry name" value="Elp1"/>
</dbReference>
<feature type="domain" description="ELP1 TPR" evidence="8">
    <location>
        <begin position="987"/>
        <end position="1174"/>
    </location>
</feature>
<dbReference type="PANTHER" id="PTHR12747">
    <property type="entry name" value="ELONGATOR COMPLEX PROTEIN 1"/>
    <property type="match status" value="1"/>
</dbReference>
<feature type="domain" description="ELP1 alpha-solenoid" evidence="9">
    <location>
        <begin position="747"/>
        <end position="977"/>
    </location>
</feature>
<evidence type="ECO:0000313" key="11">
    <source>
        <dbReference type="Proteomes" id="UP000294530"/>
    </source>
</evidence>
<evidence type="ECO:0000256" key="3">
    <source>
        <dbReference type="ARBA" id="ARBA00006086"/>
    </source>
</evidence>
<evidence type="ECO:0000256" key="2">
    <source>
        <dbReference type="ARBA" id="ARBA00005043"/>
    </source>
</evidence>
<accession>A0A976FKK4</accession>
<comment type="caution">
    <text evidence="10">The sequence shown here is derived from an EMBL/GenBank/DDBJ whole genome shotgun (WGS) entry which is preliminary data.</text>
</comment>
<comment type="pathway">
    <text evidence="2">tRNA modification; 5-methoxycarbonylmethyl-2-thiouridine-tRNA biosynthesis.</text>
</comment>
<dbReference type="GO" id="GO:0005829">
    <property type="term" value="C:cytosol"/>
    <property type="evidence" value="ECO:0007669"/>
    <property type="project" value="TreeGrafter"/>
</dbReference>
<name>A0A976FKK4_BRELC</name>
<dbReference type="GO" id="GO:0002926">
    <property type="term" value="P:tRNA wobble base 5-methoxycarbonylmethyl-2-thiouridinylation"/>
    <property type="evidence" value="ECO:0007669"/>
    <property type="project" value="TreeGrafter"/>
</dbReference>
<dbReference type="GO" id="GO:0000049">
    <property type="term" value="F:tRNA binding"/>
    <property type="evidence" value="ECO:0007669"/>
    <property type="project" value="TreeGrafter"/>
</dbReference>
<gene>
    <name evidence="10" type="ORF">CCR75_003808</name>
</gene>
<dbReference type="SUPFAM" id="SSF69322">
    <property type="entry name" value="Tricorn protease domain 2"/>
    <property type="match status" value="1"/>
</dbReference>
<feature type="domain" description="ELP1 first N-terminal beta-propeller" evidence="6">
    <location>
        <begin position="1"/>
        <end position="160"/>
    </location>
</feature>
<dbReference type="Pfam" id="PF04762">
    <property type="entry name" value="Beta-prop_ELP1_1st"/>
    <property type="match status" value="2"/>
</dbReference>
<dbReference type="EMBL" id="SHOA02000013">
    <property type="protein sequence ID" value="TDH68081.1"/>
    <property type="molecule type" value="Genomic_DNA"/>
</dbReference>
<evidence type="ECO:0000256" key="5">
    <source>
        <dbReference type="ARBA" id="ARBA00022694"/>
    </source>
</evidence>
<dbReference type="GeneID" id="94347572"/>
<dbReference type="KEGG" id="blac:94347572"/>
<dbReference type="GO" id="GO:0033588">
    <property type="term" value="C:elongator holoenzyme complex"/>
    <property type="evidence" value="ECO:0007669"/>
    <property type="project" value="InterPro"/>
</dbReference>
<keyword evidence="5" id="KW-0819">tRNA processing</keyword>
<evidence type="ECO:0008006" key="12">
    <source>
        <dbReference type="Google" id="ProtNLM"/>
    </source>
</evidence>
<dbReference type="PANTHER" id="PTHR12747:SF0">
    <property type="entry name" value="ELONGATOR COMPLEX PROTEIN 1"/>
    <property type="match status" value="1"/>
</dbReference>
<feature type="domain" description="ELP1 N-terminal second beta-propeller" evidence="7">
    <location>
        <begin position="407"/>
        <end position="723"/>
    </location>
</feature>
<protein>
    <recommendedName>
        <fullName evidence="12">Elongator complex protein 1</fullName>
    </recommendedName>
</protein>
<keyword evidence="4" id="KW-0963">Cytoplasm</keyword>
<evidence type="ECO:0000259" key="9">
    <source>
        <dbReference type="Pfam" id="PF23925"/>
    </source>
</evidence>
<evidence type="ECO:0000313" key="10">
    <source>
        <dbReference type="EMBL" id="TDH68081.1"/>
    </source>
</evidence>
<feature type="domain" description="ELP1 first N-terminal beta-propeller" evidence="6">
    <location>
        <begin position="181"/>
        <end position="348"/>
    </location>
</feature>
<dbReference type="Proteomes" id="UP000294530">
    <property type="component" value="Unassembled WGS sequence"/>
</dbReference>
<evidence type="ECO:0000259" key="8">
    <source>
        <dbReference type="Pfam" id="PF23878"/>
    </source>
</evidence>
<evidence type="ECO:0000259" key="6">
    <source>
        <dbReference type="Pfam" id="PF04762"/>
    </source>
</evidence>
<dbReference type="PIRSF" id="PIRSF017233">
    <property type="entry name" value="IKAP"/>
    <property type="match status" value="1"/>
</dbReference>
<dbReference type="Pfam" id="PF23878">
    <property type="entry name" value="TPR_ELP1"/>
    <property type="match status" value="1"/>
</dbReference>
<dbReference type="Pfam" id="PF23797">
    <property type="entry name" value="Beta-prop_ELP1_2nd"/>
    <property type="match status" value="1"/>
</dbReference>
<dbReference type="InterPro" id="IPR056166">
    <property type="entry name" value="TPR_ELP1"/>
</dbReference>
<evidence type="ECO:0000259" key="7">
    <source>
        <dbReference type="Pfam" id="PF23797"/>
    </source>
</evidence>
<dbReference type="OrthoDB" id="40048at2759"/>